<dbReference type="AlphaFoldDB" id="A0AAV0MMW9"/>
<organism evidence="2 3">
    <name type="scientific">Linum tenue</name>
    <dbReference type="NCBI Taxonomy" id="586396"/>
    <lineage>
        <taxon>Eukaryota</taxon>
        <taxon>Viridiplantae</taxon>
        <taxon>Streptophyta</taxon>
        <taxon>Embryophyta</taxon>
        <taxon>Tracheophyta</taxon>
        <taxon>Spermatophyta</taxon>
        <taxon>Magnoliopsida</taxon>
        <taxon>eudicotyledons</taxon>
        <taxon>Gunneridae</taxon>
        <taxon>Pentapetalae</taxon>
        <taxon>rosids</taxon>
        <taxon>fabids</taxon>
        <taxon>Malpighiales</taxon>
        <taxon>Linaceae</taxon>
        <taxon>Linum</taxon>
    </lineage>
</organism>
<evidence type="ECO:0000313" key="3">
    <source>
        <dbReference type="Proteomes" id="UP001154282"/>
    </source>
</evidence>
<dbReference type="EMBL" id="CAMGYJ010000007">
    <property type="protein sequence ID" value="CAI0447394.1"/>
    <property type="molecule type" value="Genomic_DNA"/>
</dbReference>
<gene>
    <name evidence="1" type="ORF">LITE_LOCUS27674</name>
    <name evidence="2" type="ORF">LITE_LOCUS29389</name>
</gene>
<keyword evidence="3" id="KW-1185">Reference proteome</keyword>
<accession>A0AAV0MMW9</accession>
<reference evidence="2" key="1">
    <citation type="submission" date="2022-08" db="EMBL/GenBank/DDBJ databases">
        <authorList>
            <person name="Gutierrez-Valencia J."/>
        </authorList>
    </citation>
    <scope>NUCLEOTIDE SEQUENCE</scope>
</reference>
<protein>
    <submittedName>
        <fullName evidence="2">Uncharacterized protein</fullName>
    </submittedName>
</protein>
<evidence type="ECO:0000313" key="1">
    <source>
        <dbReference type="EMBL" id="CAI0443432.1"/>
    </source>
</evidence>
<dbReference type="EMBL" id="CAMGYJ010000007">
    <property type="protein sequence ID" value="CAI0443432.1"/>
    <property type="molecule type" value="Genomic_DNA"/>
</dbReference>
<evidence type="ECO:0000313" key="2">
    <source>
        <dbReference type="EMBL" id="CAI0447394.1"/>
    </source>
</evidence>
<proteinExistence type="predicted"/>
<sequence>MFVKASAPSHLRTSPS</sequence>
<dbReference type="Proteomes" id="UP001154282">
    <property type="component" value="Unassembled WGS sequence"/>
</dbReference>
<name>A0AAV0MMW9_9ROSI</name>
<comment type="caution">
    <text evidence="2">The sequence shown here is derived from an EMBL/GenBank/DDBJ whole genome shotgun (WGS) entry which is preliminary data.</text>
</comment>